<comment type="caution">
    <text evidence="7">The sequence shown here is derived from an EMBL/GenBank/DDBJ whole genome shotgun (WGS) entry which is preliminary data.</text>
</comment>
<keyword evidence="6" id="KW-0812">Transmembrane</keyword>
<evidence type="ECO:0000256" key="5">
    <source>
        <dbReference type="SAM" id="MobiDB-lite"/>
    </source>
</evidence>
<dbReference type="EMBL" id="JABXXO010000015">
    <property type="protein sequence ID" value="KAF7760092.1"/>
    <property type="molecule type" value="Genomic_DNA"/>
</dbReference>
<evidence type="ECO:0000313" key="8">
    <source>
        <dbReference type="Proteomes" id="UP000629468"/>
    </source>
</evidence>
<accession>A0A8H7EVN5</accession>
<dbReference type="AlphaFoldDB" id="A0A8H7EVN5"/>
<gene>
    <name evidence="7" type="ORF">Agabi119p4_10768</name>
</gene>
<feature type="compositionally biased region" description="Basic and acidic residues" evidence="5">
    <location>
        <begin position="10"/>
        <end position="30"/>
    </location>
</feature>
<organism evidence="7 8">
    <name type="scientific">Agaricus bisporus var. burnettii</name>
    <dbReference type="NCBI Taxonomy" id="192524"/>
    <lineage>
        <taxon>Eukaryota</taxon>
        <taxon>Fungi</taxon>
        <taxon>Dikarya</taxon>
        <taxon>Basidiomycota</taxon>
        <taxon>Agaricomycotina</taxon>
        <taxon>Agaricomycetes</taxon>
        <taxon>Agaricomycetidae</taxon>
        <taxon>Agaricales</taxon>
        <taxon>Agaricineae</taxon>
        <taxon>Agaricaceae</taxon>
        <taxon>Agaricus</taxon>
    </lineage>
</organism>
<evidence type="ECO:0000256" key="6">
    <source>
        <dbReference type="SAM" id="Phobius"/>
    </source>
</evidence>
<feature type="transmembrane region" description="Helical" evidence="6">
    <location>
        <begin position="346"/>
        <end position="374"/>
    </location>
</feature>
<keyword evidence="3" id="KW-0325">Glycoprotein</keyword>
<dbReference type="Pfam" id="PF03935">
    <property type="entry name" value="SKN1_KRE6_Sbg1"/>
    <property type="match status" value="1"/>
</dbReference>
<evidence type="ECO:0000256" key="3">
    <source>
        <dbReference type="ARBA" id="ARBA00023180"/>
    </source>
</evidence>
<evidence type="ECO:0000313" key="7">
    <source>
        <dbReference type="EMBL" id="KAF7760092.1"/>
    </source>
</evidence>
<dbReference type="GO" id="GO:0016020">
    <property type="term" value="C:membrane"/>
    <property type="evidence" value="ECO:0007669"/>
    <property type="project" value="UniProtKB-SubCell"/>
</dbReference>
<reference evidence="7 8" key="1">
    <citation type="journal article" name="Sci. Rep.">
        <title>Telomere-to-telomere assembled and centromere annotated genomes of the two main subspecies of the button mushroom Agaricus bisporus reveal especially polymorphic chromosome ends.</title>
        <authorList>
            <person name="Sonnenberg A.S.M."/>
            <person name="Sedaghat-Telgerd N."/>
            <person name="Lavrijssen B."/>
            <person name="Ohm R.A."/>
            <person name="Hendrickx P.M."/>
            <person name="Scholtmeijer K."/>
            <person name="Baars J.J.P."/>
            <person name="van Peer A."/>
        </authorList>
    </citation>
    <scope>NUCLEOTIDE SEQUENCE [LARGE SCALE GENOMIC DNA]</scope>
    <source>
        <strain evidence="7 8">H119_p4</strain>
    </source>
</reference>
<feature type="region of interest" description="Disordered" evidence="5">
    <location>
        <begin position="176"/>
        <end position="243"/>
    </location>
</feature>
<keyword evidence="4" id="KW-0961">Cell wall biogenesis/degradation</keyword>
<evidence type="ECO:0000256" key="2">
    <source>
        <dbReference type="ARBA" id="ARBA00023136"/>
    </source>
</evidence>
<evidence type="ECO:0000256" key="4">
    <source>
        <dbReference type="ARBA" id="ARBA00023316"/>
    </source>
</evidence>
<name>A0A8H7EVN5_AGABI</name>
<feature type="region of interest" description="Disordered" evidence="5">
    <location>
        <begin position="1"/>
        <end position="44"/>
    </location>
</feature>
<evidence type="ECO:0008006" key="9">
    <source>
        <dbReference type="Google" id="ProtNLM"/>
    </source>
</evidence>
<feature type="compositionally biased region" description="Polar residues" evidence="5">
    <location>
        <begin position="210"/>
        <end position="225"/>
    </location>
</feature>
<dbReference type="InterPro" id="IPR005629">
    <property type="entry name" value="Skn1/Kre6/Sbg1"/>
</dbReference>
<protein>
    <recommendedName>
        <fullName evidence="9">GH16 domain-containing protein</fullName>
    </recommendedName>
</protein>
<evidence type="ECO:0000256" key="1">
    <source>
        <dbReference type="ARBA" id="ARBA00004370"/>
    </source>
</evidence>
<comment type="subcellular location">
    <subcellularLocation>
        <location evidence="1">Membrane</location>
    </subcellularLocation>
</comment>
<keyword evidence="2 6" id="KW-0472">Membrane</keyword>
<dbReference type="Proteomes" id="UP000629468">
    <property type="component" value="Unassembled WGS sequence"/>
</dbReference>
<sequence length="622" mass="69013">MANPRNPRHNPFDTRESRSRTSSDAQDTHPYHHRRLSSYGPQESRISLLDRSGGFVNPYDAQDSRVSLDERRRSWISFDEPNESRVGLIDHRRFNSYDTQDSRTSAEFNPYNFVEPRRASNSWINLHEQQQDSRVLNTDRRASANIPDSFTASSPGGHLRPRTISASSFRRSWPAVADAPAVATRPTKPSQSRRTVRRSLPSAQHPPIPSNSNQPFVRSRLNSAPSFPRRASEESRALSMSNPSALSSRASMILYRHAGSTPSLGLRDIPPRPRMPRQSVVSNFSRDSIISISADSKYPTNSVYSEQGLIAYAYDPLSDEVGDDQEPAGEDELLQRPGVRKGKNNISVIGFFNILTLIAMTLVMLTIFVIYPVLVHHHDNSRNTLIADNNMVNSSGQVAFALPGLAPNESNFVDAASPKAALSFLGTDNFTYDLVFSDEFNLRGGTFGGTPGTIPTDDPSFVARNDDPSFAQEITTKNGTVEFHIDIDSTTGRFISGVLDSIRPFCIGRGFVEMGLLLPNGTEGKLFWTGDAWYHVDSAPDNFVPPIRDEDVTLNLSFGILANTISSGTSRDQLPKSIAIDFVRFYDRRRDIPGETPDVCDVEKSVKRHSTLNLLNLPGLLG</sequence>
<keyword evidence="6" id="KW-1133">Transmembrane helix</keyword>
<proteinExistence type="predicted"/>